<dbReference type="EMBL" id="BLJN01000001">
    <property type="protein sequence ID" value="GFE79166.1"/>
    <property type="molecule type" value="Genomic_DNA"/>
</dbReference>
<accession>A0A829Y8S6</accession>
<dbReference type="NCBIfam" id="TIGR03765">
    <property type="entry name" value="ICE_PFL_4695"/>
    <property type="match status" value="1"/>
</dbReference>
<gene>
    <name evidence="2" type="ORF">GCM10011487_11660</name>
</gene>
<dbReference type="Pfam" id="PF11072">
    <property type="entry name" value="DUF2859"/>
    <property type="match status" value="1"/>
</dbReference>
<dbReference type="InterPro" id="IPR021300">
    <property type="entry name" value="Integr_conj_element_PFL4695"/>
</dbReference>
<organism evidence="2 3">
    <name type="scientific">Steroidobacter agaridevorans</name>
    <dbReference type="NCBI Taxonomy" id="2695856"/>
    <lineage>
        <taxon>Bacteria</taxon>
        <taxon>Pseudomonadati</taxon>
        <taxon>Pseudomonadota</taxon>
        <taxon>Gammaproteobacteria</taxon>
        <taxon>Steroidobacterales</taxon>
        <taxon>Steroidobacteraceae</taxon>
        <taxon>Steroidobacter</taxon>
    </lineage>
</organism>
<sequence>MKPRCLRVFAVWVGAIVTAPALPDGQELIVVDDLGGASALPYYRALNLQSRKPFPSLVDPTSVRTPSASTRYSEADLLPVRSARLTPGSIAPRAINVPGLTPLFLIGDDDRSRAWLRARLPKLRALRALGWVVNVNSAEALASLRELAPGLTLAPISGDDLGARLGLHYYPVLITPTGIEQ</sequence>
<evidence type="ECO:0008006" key="4">
    <source>
        <dbReference type="Google" id="ProtNLM"/>
    </source>
</evidence>
<evidence type="ECO:0000313" key="3">
    <source>
        <dbReference type="Proteomes" id="UP000445000"/>
    </source>
</evidence>
<proteinExistence type="predicted"/>
<keyword evidence="3" id="KW-1185">Reference proteome</keyword>
<evidence type="ECO:0000313" key="2">
    <source>
        <dbReference type="EMBL" id="GFE79166.1"/>
    </source>
</evidence>
<dbReference type="AlphaFoldDB" id="A0A829Y8S6"/>
<feature type="signal peptide" evidence="1">
    <location>
        <begin position="1"/>
        <end position="21"/>
    </location>
</feature>
<dbReference type="Proteomes" id="UP000445000">
    <property type="component" value="Unassembled WGS sequence"/>
</dbReference>
<keyword evidence="1" id="KW-0732">Signal</keyword>
<dbReference type="RefSeq" id="WP_129640797.1">
    <property type="nucleotide sequence ID" value="NZ_BLJN01000001.1"/>
</dbReference>
<protein>
    <recommendedName>
        <fullName evidence="4">Integrating conjugative element protein</fullName>
    </recommendedName>
</protein>
<comment type="caution">
    <text evidence="2">The sequence shown here is derived from an EMBL/GenBank/DDBJ whole genome shotgun (WGS) entry which is preliminary data.</text>
</comment>
<evidence type="ECO:0000256" key="1">
    <source>
        <dbReference type="SAM" id="SignalP"/>
    </source>
</evidence>
<reference evidence="3" key="1">
    <citation type="submission" date="2020-01" db="EMBL/GenBank/DDBJ databases">
        <title>'Steroidobacter agaridevorans' sp. nov., agar-degrading bacteria isolated from rhizosphere soils.</title>
        <authorList>
            <person name="Ikenaga M."/>
            <person name="Kataoka M."/>
            <person name="Murouchi A."/>
            <person name="Katsuragi S."/>
            <person name="Sakai M."/>
        </authorList>
    </citation>
    <scope>NUCLEOTIDE SEQUENCE [LARGE SCALE GENOMIC DNA]</scope>
    <source>
        <strain evidence="3">YU21-B</strain>
    </source>
</reference>
<feature type="chain" id="PRO_5032765450" description="Integrating conjugative element protein" evidence="1">
    <location>
        <begin position="22"/>
        <end position="181"/>
    </location>
</feature>
<name>A0A829Y8S6_9GAMM</name>